<proteinExistence type="predicted"/>
<gene>
    <name evidence="3" type="ORF">HP555_12595</name>
</gene>
<dbReference type="NCBIfam" id="NF033578">
    <property type="entry name" value="transpos_IS5_1"/>
    <property type="match status" value="1"/>
</dbReference>
<dbReference type="PANTHER" id="PTHR33803">
    <property type="entry name" value="IS1478 TRANSPOSASE"/>
    <property type="match status" value="1"/>
</dbReference>
<dbReference type="Proteomes" id="UP000596092">
    <property type="component" value="Chromosome"/>
</dbReference>
<dbReference type="InterPro" id="IPR002559">
    <property type="entry name" value="Transposase_11"/>
</dbReference>
<dbReference type="InterPro" id="IPR008490">
    <property type="entry name" value="Transposase_InsH_N"/>
</dbReference>
<feature type="domain" description="Transposase IS4-like" evidence="1">
    <location>
        <begin position="277"/>
        <end position="387"/>
    </location>
</feature>
<organism evidence="3 4">
    <name type="scientific">Desulfobulbus oligotrophicus</name>
    <dbReference type="NCBI Taxonomy" id="1909699"/>
    <lineage>
        <taxon>Bacteria</taxon>
        <taxon>Pseudomonadati</taxon>
        <taxon>Thermodesulfobacteriota</taxon>
        <taxon>Desulfobulbia</taxon>
        <taxon>Desulfobulbales</taxon>
        <taxon>Desulfobulbaceae</taxon>
        <taxon>Desulfobulbus</taxon>
    </lineage>
</organism>
<feature type="domain" description="Transposase InsH N-terminal" evidence="2">
    <location>
        <begin position="20"/>
        <end position="115"/>
    </location>
</feature>
<reference evidence="3 4" key="1">
    <citation type="submission" date="2020-05" db="EMBL/GenBank/DDBJ databases">
        <title>Complete genome of Desulfobulbus oligotrophicus.</title>
        <authorList>
            <person name="Podar M."/>
        </authorList>
    </citation>
    <scope>NUCLEOTIDE SEQUENCE [LARGE SCALE GENOMIC DNA]</scope>
    <source>
        <strain evidence="3 4">Prop6</strain>
    </source>
</reference>
<keyword evidence="4" id="KW-1185">Reference proteome</keyword>
<dbReference type="GO" id="GO:0006313">
    <property type="term" value="P:DNA transposition"/>
    <property type="evidence" value="ECO:0007669"/>
    <property type="project" value="InterPro"/>
</dbReference>
<dbReference type="Pfam" id="PF05598">
    <property type="entry name" value="DUF772"/>
    <property type="match status" value="1"/>
</dbReference>
<dbReference type="KEGG" id="dog:HP555_12595"/>
<evidence type="ECO:0000259" key="2">
    <source>
        <dbReference type="Pfam" id="PF05598"/>
    </source>
</evidence>
<dbReference type="GO" id="GO:0003677">
    <property type="term" value="F:DNA binding"/>
    <property type="evidence" value="ECO:0007669"/>
    <property type="project" value="InterPro"/>
</dbReference>
<evidence type="ECO:0000313" key="4">
    <source>
        <dbReference type="Proteomes" id="UP000596092"/>
    </source>
</evidence>
<name>A0A7T5VF73_9BACT</name>
<accession>A0A7T5VF73</accession>
<dbReference type="AlphaFoldDB" id="A0A7T5VF73"/>
<dbReference type="PANTHER" id="PTHR33803:SF3">
    <property type="entry name" value="BLL1974 PROTEIN"/>
    <property type="match status" value="1"/>
</dbReference>
<dbReference type="Pfam" id="PF01609">
    <property type="entry name" value="DDE_Tnp_1"/>
    <property type="match status" value="1"/>
</dbReference>
<protein>
    <submittedName>
        <fullName evidence="3">IS5 family transposase</fullName>
    </submittedName>
</protein>
<evidence type="ECO:0000259" key="1">
    <source>
        <dbReference type="Pfam" id="PF01609"/>
    </source>
</evidence>
<dbReference type="EMBL" id="CP054140">
    <property type="protein sequence ID" value="QQG66647.1"/>
    <property type="molecule type" value="Genomic_DNA"/>
</dbReference>
<dbReference type="RefSeq" id="WP_199262931.1">
    <property type="nucleotide sequence ID" value="NZ_CP054140.1"/>
</dbReference>
<evidence type="ECO:0000313" key="3">
    <source>
        <dbReference type="EMBL" id="QQG66647.1"/>
    </source>
</evidence>
<dbReference type="GO" id="GO:0004803">
    <property type="term" value="F:transposase activity"/>
    <property type="evidence" value="ECO:0007669"/>
    <property type="project" value="InterPro"/>
</dbReference>
<dbReference type="InterPro" id="IPR047710">
    <property type="entry name" value="Transpos_IS5-like"/>
</dbReference>
<sequence length="451" mass="51377">MQPKKQISSPQLDMFRNRRESILNHRHELYQLSRLIDWGVFESEFGKLYSEEGRPGLPIRLLVGLTYLSHAFNTSDEETVRRWVENPYHQYFCGEEYFCHALPIDPSSLSRWRKRIGEQGSELILKLTVQAGLASGAVAPTSLARVIVDTTVQEKAIAFPTDSRLYNRSRERLIKLAAVWGIRLRQSYSRLGRQALLKAGRYFHARQTRRARREVKRLKTYLGRVYRDIVRKIEGQQALGPVFHPELMLAGRLLTQQKQDKNKLYSLHAPEVECIAKGKAHKKYEFGVKVSVATANRDNFVVGMLAEPGNPYDGHTLGRAIEQVQRITGCLVERSFVDRGYRGHNLKDPQVLISGRRQGMTPQMKKELKRRSAVEPVIGHMKTDGKLGRNYLLGTLGDTINALLCGAGHNIRLILKKLRERLFLLFTGLLLALWCRFDGQKKGAGAIVPAI</sequence>